<proteinExistence type="predicted"/>
<feature type="compositionally biased region" description="Polar residues" evidence="1">
    <location>
        <begin position="32"/>
        <end position="42"/>
    </location>
</feature>
<gene>
    <name evidence="3" type="ORF">P4G45_12765</name>
    <name evidence="4" type="ORF">P8936_13180</name>
</gene>
<sequence>MPTTSFGQDQTSAPTSTSPDNTARNKAHHNTADQQSNATSDRMLTKHIRQSLIADKSLSMYGHNVKIITRDGMVTLKGPVHSEEEKQTIASKAAEVAGGADKVTNQLTVKQ</sequence>
<organism evidence="3">
    <name type="scientific">Edaphobacter paludis</name>
    <dbReference type="NCBI Taxonomy" id="3035702"/>
    <lineage>
        <taxon>Bacteria</taxon>
        <taxon>Pseudomonadati</taxon>
        <taxon>Acidobacteriota</taxon>
        <taxon>Terriglobia</taxon>
        <taxon>Terriglobales</taxon>
        <taxon>Acidobacteriaceae</taxon>
        <taxon>Edaphobacter</taxon>
    </lineage>
</organism>
<dbReference type="Gene3D" id="3.30.1340.30">
    <property type="match status" value="1"/>
</dbReference>
<accession>A0AAU7D4D6</accession>
<dbReference type="InterPro" id="IPR051686">
    <property type="entry name" value="Lipoprotein_DolP"/>
</dbReference>
<evidence type="ECO:0000313" key="3">
    <source>
        <dbReference type="EMBL" id="XBH09351.1"/>
    </source>
</evidence>
<evidence type="ECO:0000259" key="2">
    <source>
        <dbReference type="PROSITE" id="PS50914"/>
    </source>
</evidence>
<accession>A0AAU7CVZ4</accession>
<feature type="region of interest" description="Disordered" evidence="1">
    <location>
        <begin position="1"/>
        <end position="42"/>
    </location>
</feature>
<dbReference type="AlphaFoldDB" id="A0AAU7CVZ4"/>
<name>A0AAU7CVZ4_9BACT</name>
<feature type="domain" description="BON" evidence="2">
    <location>
        <begin position="40"/>
        <end position="111"/>
    </location>
</feature>
<dbReference type="PROSITE" id="PS50914">
    <property type="entry name" value="BON"/>
    <property type="match status" value="1"/>
</dbReference>
<evidence type="ECO:0000256" key="1">
    <source>
        <dbReference type="SAM" id="MobiDB-lite"/>
    </source>
</evidence>
<dbReference type="PANTHER" id="PTHR34606">
    <property type="entry name" value="BON DOMAIN-CONTAINING PROTEIN"/>
    <property type="match status" value="1"/>
</dbReference>
<dbReference type="RefSeq" id="WP_348266861.1">
    <property type="nucleotide sequence ID" value="NZ_CP121194.1"/>
</dbReference>
<dbReference type="Pfam" id="PF04972">
    <property type="entry name" value="BON"/>
    <property type="match status" value="1"/>
</dbReference>
<reference evidence="3" key="1">
    <citation type="submission" date="2023-03" db="EMBL/GenBank/DDBJ databases">
        <title>Edaphobacter sp.</title>
        <authorList>
            <person name="Huber K.J."/>
            <person name="Papendorf J."/>
            <person name="Pilke C."/>
            <person name="Bunk B."/>
            <person name="Sproeer C."/>
            <person name="Pester M."/>
        </authorList>
    </citation>
    <scope>NUCLEOTIDE SEQUENCE</scope>
    <source>
        <strain evidence="3">DSM 109919</strain>
        <strain evidence="4">DSM 109920</strain>
    </source>
</reference>
<feature type="compositionally biased region" description="Polar residues" evidence="1">
    <location>
        <begin position="1"/>
        <end position="24"/>
    </location>
</feature>
<protein>
    <submittedName>
        <fullName evidence="3">BON domain-containing protein</fullName>
    </submittedName>
</protein>
<dbReference type="InterPro" id="IPR007055">
    <property type="entry name" value="BON_dom"/>
</dbReference>
<evidence type="ECO:0000313" key="4">
    <source>
        <dbReference type="EMBL" id="XBH12638.1"/>
    </source>
</evidence>
<dbReference type="KEGG" id="epl:P4G45_12765"/>
<dbReference type="EMBL" id="CP121195">
    <property type="protein sequence ID" value="XBH12638.1"/>
    <property type="molecule type" value="Genomic_DNA"/>
</dbReference>
<dbReference type="EMBL" id="CP121194">
    <property type="protein sequence ID" value="XBH09351.1"/>
    <property type="molecule type" value="Genomic_DNA"/>
</dbReference>
<dbReference type="PANTHER" id="PTHR34606:SF15">
    <property type="entry name" value="BON DOMAIN-CONTAINING PROTEIN"/>
    <property type="match status" value="1"/>
</dbReference>